<proteinExistence type="predicted"/>
<evidence type="ECO:0000313" key="2">
    <source>
        <dbReference type="Proteomes" id="UP000019222"/>
    </source>
</evidence>
<protein>
    <submittedName>
        <fullName evidence="1">Uncharacterized protein</fullName>
    </submittedName>
</protein>
<dbReference type="HOGENOM" id="CLU_2715579_0_0_11"/>
<gene>
    <name evidence="1" type="ORF">B843_07285</name>
</gene>
<dbReference type="EMBL" id="CP004353">
    <property type="protein sequence ID" value="AHI22842.1"/>
    <property type="molecule type" value="Genomic_DNA"/>
</dbReference>
<dbReference type="AlphaFoldDB" id="W5Y0U3"/>
<reference evidence="1 2" key="1">
    <citation type="submission" date="2013-02" db="EMBL/GenBank/DDBJ databases">
        <title>The complete genome sequence of Corynebacterium vitaeruminis DSM 20294.</title>
        <authorList>
            <person name="Ruckert C."/>
            <person name="Albersmeier A."/>
            <person name="Kalinowski J."/>
        </authorList>
    </citation>
    <scope>NUCLEOTIDE SEQUENCE [LARGE SCALE GENOMIC DNA]</scope>
    <source>
        <strain evidence="2">ATCC 10234</strain>
    </source>
</reference>
<name>W5Y0U3_9CORY</name>
<accession>W5Y0U3</accession>
<dbReference type="PATRIC" id="fig|1224164.3.peg.1461"/>
<keyword evidence="2" id="KW-1185">Reference proteome</keyword>
<organism evidence="1 2">
    <name type="scientific">Corynebacterium vitaeruminis DSM 20294</name>
    <dbReference type="NCBI Taxonomy" id="1224164"/>
    <lineage>
        <taxon>Bacteria</taxon>
        <taxon>Bacillati</taxon>
        <taxon>Actinomycetota</taxon>
        <taxon>Actinomycetes</taxon>
        <taxon>Mycobacteriales</taxon>
        <taxon>Corynebacteriaceae</taxon>
        <taxon>Corynebacterium</taxon>
    </lineage>
</organism>
<dbReference type="Proteomes" id="UP000019222">
    <property type="component" value="Chromosome"/>
</dbReference>
<dbReference type="KEGG" id="cvt:B843_07285"/>
<evidence type="ECO:0000313" key="1">
    <source>
        <dbReference type="EMBL" id="AHI22842.1"/>
    </source>
</evidence>
<sequence>MRLLRPRKDPQMRWGSMFGGPWGLALADATAAVMAIVDANNKTDQAQGSIAASARDAAEAVTTYYSEIVELA</sequence>